<evidence type="ECO:0000256" key="1">
    <source>
        <dbReference type="SAM" id="SignalP"/>
    </source>
</evidence>
<name>A0AAJ4XNX5_9BASI</name>
<proteinExistence type="predicted"/>
<dbReference type="Proteomes" id="UP001294444">
    <property type="component" value="Unassembled WGS sequence"/>
</dbReference>
<accession>A0AAJ4XNX5</accession>
<evidence type="ECO:0000313" key="3">
    <source>
        <dbReference type="Proteomes" id="UP001294444"/>
    </source>
</evidence>
<comment type="caution">
    <text evidence="2">The sequence shown here is derived from an EMBL/GenBank/DDBJ whole genome shotgun (WGS) entry which is preliminary data.</text>
</comment>
<feature type="signal peptide" evidence="1">
    <location>
        <begin position="1"/>
        <end position="22"/>
    </location>
</feature>
<keyword evidence="1" id="KW-0732">Signal</keyword>
<gene>
    <name evidence="2" type="ORF">MEPE_03950</name>
</gene>
<evidence type="ECO:0000313" key="2">
    <source>
        <dbReference type="EMBL" id="SNX85241.1"/>
    </source>
</evidence>
<dbReference type="EMBL" id="OAPG01000009">
    <property type="protein sequence ID" value="SNX85241.1"/>
    <property type="molecule type" value="Genomic_DNA"/>
</dbReference>
<sequence>MFFLVCFRLCVLTLAVITPSLAVVPTRYGVKITHPQLVIFRPDDTLRPVHQHSIGSTYPDLIFHGDEPVFYPREGSSSSVRASRNGVSPSEYYLSELQRGIADFGKIHVVGNPDKGEHPLTIIKGGDGSVVIRDAERAVQQRATQIHSIHQTFGRTAAIVAFGSKLDKAGKKGILGRRKSAPIWKTVQSTDAVSGELGYNAVNALLNEQRHVRFRRSDGRELWIRLRPDGSREAKMFESSLEPAFRVHP</sequence>
<protein>
    <submittedName>
        <fullName evidence="2">Uncharacterized protein</fullName>
    </submittedName>
</protein>
<organism evidence="2 3">
    <name type="scientific">Melanopsichium pennsylvanicum</name>
    <dbReference type="NCBI Taxonomy" id="63383"/>
    <lineage>
        <taxon>Eukaryota</taxon>
        <taxon>Fungi</taxon>
        <taxon>Dikarya</taxon>
        <taxon>Basidiomycota</taxon>
        <taxon>Ustilaginomycotina</taxon>
        <taxon>Ustilaginomycetes</taxon>
        <taxon>Ustilaginales</taxon>
        <taxon>Ustilaginaceae</taxon>
        <taxon>Melanopsichium</taxon>
    </lineage>
</organism>
<feature type="chain" id="PRO_5042514947" evidence="1">
    <location>
        <begin position="23"/>
        <end position="249"/>
    </location>
</feature>
<dbReference type="AlphaFoldDB" id="A0AAJ4XNX5"/>
<keyword evidence="3" id="KW-1185">Reference proteome</keyword>
<reference evidence="2" key="1">
    <citation type="submission" date="2023-10" db="EMBL/GenBank/DDBJ databases">
        <authorList>
            <person name="Guldener U."/>
        </authorList>
    </citation>
    <scope>NUCLEOTIDE SEQUENCE</scope>
    <source>
        <strain evidence="2">Mp4</strain>
    </source>
</reference>